<evidence type="ECO:0000313" key="2">
    <source>
        <dbReference type="Proteomes" id="UP000009183"/>
    </source>
</evidence>
<dbReference type="AlphaFoldDB" id="F6HXI3"/>
<sequence length="128" mass="14411">MPINLKPAWVDEWRGSSLNLSMKLFSTLGQGSPRLAVDCTSLLRNTKNRVKCKCRKGCFLAVQQLTIHWHDNSLDRCPLGVPKLVHRSIELEGFGTCTPSLVAKNLQVEDQLLTRVHTPLGQFVLLQF</sequence>
<evidence type="ECO:0000313" key="1">
    <source>
        <dbReference type="EMBL" id="CCB59653.1"/>
    </source>
</evidence>
<proteinExistence type="predicted"/>
<gene>
    <name evidence="1" type="ordered locus">VIT_09s0002g07770</name>
</gene>
<dbReference type="HOGENOM" id="CLU_1963605_0_0_1"/>
<dbReference type="Proteomes" id="UP000009183">
    <property type="component" value="Chromosome 9"/>
</dbReference>
<name>F6HXI3_VITVI</name>
<dbReference type="InParanoid" id="F6HXI3"/>
<dbReference type="PaxDb" id="29760-VIT_09s0002g07770.t01"/>
<reference evidence="2" key="1">
    <citation type="journal article" date="2007" name="Nature">
        <title>The grapevine genome sequence suggests ancestral hexaploidization in major angiosperm phyla.</title>
        <authorList>
            <consortium name="The French-Italian Public Consortium for Grapevine Genome Characterization."/>
            <person name="Jaillon O."/>
            <person name="Aury J.-M."/>
            <person name="Noel B."/>
            <person name="Policriti A."/>
            <person name="Clepet C."/>
            <person name="Casagrande A."/>
            <person name="Choisne N."/>
            <person name="Aubourg S."/>
            <person name="Vitulo N."/>
            <person name="Jubin C."/>
            <person name="Vezzi A."/>
            <person name="Legeai F."/>
            <person name="Hugueney P."/>
            <person name="Dasilva C."/>
            <person name="Horner D."/>
            <person name="Mica E."/>
            <person name="Jublot D."/>
            <person name="Poulain J."/>
            <person name="Bruyere C."/>
            <person name="Billault A."/>
            <person name="Segurens B."/>
            <person name="Gouyvenoux M."/>
            <person name="Ugarte E."/>
            <person name="Cattonaro F."/>
            <person name="Anthouard V."/>
            <person name="Vico V."/>
            <person name="Del Fabbro C."/>
            <person name="Alaux M."/>
            <person name="Di Gaspero G."/>
            <person name="Dumas V."/>
            <person name="Felice N."/>
            <person name="Paillard S."/>
            <person name="Juman I."/>
            <person name="Moroldo M."/>
            <person name="Scalabrin S."/>
            <person name="Canaguier A."/>
            <person name="Le Clainche I."/>
            <person name="Malacrida G."/>
            <person name="Durand E."/>
            <person name="Pesole G."/>
            <person name="Laucou V."/>
            <person name="Chatelet P."/>
            <person name="Merdinoglu D."/>
            <person name="Delledonne M."/>
            <person name="Pezzotti M."/>
            <person name="Lecharny A."/>
            <person name="Scarpelli C."/>
            <person name="Artiguenave F."/>
            <person name="Pe M.E."/>
            <person name="Valle G."/>
            <person name="Morgante M."/>
            <person name="Caboche M."/>
            <person name="Adam-Blondon A.-F."/>
            <person name="Weissenbach J."/>
            <person name="Quetier F."/>
            <person name="Wincker P."/>
        </authorList>
    </citation>
    <scope>NUCLEOTIDE SEQUENCE [LARGE SCALE GENOMIC DNA]</scope>
    <source>
        <strain evidence="2">cv. Pinot noir / PN40024</strain>
    </source>
</reference>
<protein>
    <submittedName>
        <fullName evidence="1">Uncharacterized protein</fullName>
    </submittedName>
</protein>
<accession>F6HXI3</accession>
<organism evidence="1 2">
    <name type="scientific">Vitis vinifera</name>
    <name type="common">Grape</name>
    <dbReference type="NCBI Taxonomy" id="29760"/>
    <lineage>
        <taxon>Eukaryota</taxon>
        <taxon>Viridiplantae</taxon>
        <taxon>Streptophyta</taxon>
        <taxon>Embryophyta</taxon>
        <taxon>Tracheophyta</taxon>
        <taxon>Spermatophyta</taxon>
        <taxon>Magnoliopsida</taxon>
        <taxon>eudicotyledons</taxon>
        <taxon>Gunneridae</taxon>
        <taxon>Pentapetalae</taxon>
        <taxon>rosids</taxon>
        <taxon>Vitales</taxon>
        <taxon>Vitaceae</taxon>
        <taxon>Viteae</taxon>
        <taxon>Vitis</taxon>
    </lineage>
</organism>
<dbReference type="EMBL" id="FN596494">
    <property type="protein sequence ID" value="CCB59653.1"/>
    <property type="molecule type" value="Genomic_DNA"/>
</dbReference>
<keyword evidence="2" id="KW-1185">Reference proteome</keyword>